<evidence type="ECO:0000313" key="2">
    <source>
        <dbReference type="Proteomes" id="UP000192288"/>
    </source>
</evidence>
<gene>
    <name evidence="1" type="ORF">BMR96_01480</name>
</gene>
<evidence type="ECO:0000313" key="1">
    <source>
        <dbReference type="EMBL" id="ORI98490.1"/>
    </source>
</evidence>
<organism evidence="1 2">
    <name type="scientific">Leuconostoc pseudomesenteroides</name>
    <dbReference type="NCBI Taxonomy" id="33968"/>
    <lineage>
        <taxon>Bacteria</taxon>
        <taxon>Bacillati</taxon>
        <taxon>Bacillota</taxon>
        <taxon>Bacilli</taxon>
        <taxon>Lactobacillales</taxon>
        <taxon>Lactobacillaceae</taxon>
        <taxon>Leuconostoc</taxon>
    </lineage>
</organism>
<sequence length="124" mass="14327">MQAFDFDKNISILRQAKGQAIPWHETTYPSYTADILTFAQSYFKSDEYDRNFDRTLRQHQFHEGLAEADVAQLANTSQDYSLIRAIVSAIIRGEKYTPGMWQALVQNGILLDLLVRERDLKQKA</sequence>
<dbReference type="RefSeq" id="WP_004913942.1">
    <property type="nucleotide sequence ID" value="NZ_MPLS01000003.1"/>
</dbReference>
<dbReference type="GeneID" id="97229565"/>
<reference evidence="1 2" key="1">
    <citation type="journal article" date="2017" name="Front. Microbiol.">
        <title>Genomic Characterization of Dairy Associated Leuconostoc Species and Diversity of Leuconostocs in Undefined Mixed Mesophilic Starter Cultures.</title>
        <authorList>
            <person name="Frantzen C.A."/>
            <person name="Kot W."/>
            <person name="Pedersen T.B."/>
            <person name="Ardo Y.M."/>
            <person name="Broadbent J.R."/>
            <person name="Neve H."/>
            <person name="Hansen L.H."/>
            <person name="Dal Bello F."/>
            <person name="Ostlie H.M."/>
            <person name="Kleppen H.P."/>
            <person name="Vogensen F.K."/>
            <person name="Holo H."/>
        </authorList>
    </citation>
    <scope>NUCLEOTIDE SEQUENCE [LARGE SCALE GENOMIC DNA]</scope>
    <source>
        <strain evidence="1 2">LMGCF08</strain>
    </source>
</reference>
<dbReference type="EMBL" id="MPLS01000003">
    <property type="protein sequence ID" value="ORI98490.1"/>
    <property type="molecule type" value="Genomic_DNA"/>
</dbReference>
<dbReference type="STRING" id="33968.BMS77_00525"/>
<dbReference type="eggNOG" id="ENOG50308HC">
    <property type="taxonomic scope" value="Bacteria"/>
</dbReference>
<dbReference type="AlphaFoldDB" id="A0A1X0VFK7"/>
<protein>
    <submittedName>
        <fullName evidence="1">Uncharacterized protein</fullName>
    </submittedName>
</protein>
<dbReference type="Pfam" id="PF20118">
    <property type="entry name" value="DUF6508"/>
    <property type="match status" value="1"/>
</dbReference>
<proteinExistence type="predicted"/>
<dbReference type="Proteomes" id="UP000192288">
    <property type="component" value="Unassembled WGS sequence"/>
</dbReference>
<dbReference type="InterPro" id="IPR045425">
    <property type="entry name" value="DUF6508"/>
</dbReference>
<name>A0A1X0VFK7_LEUPS</name>
<accession>A0A1X0VFK7</accession>
<comment type="caution">
    <text evidence="1">The sequence shown here is derived from an EMBL/GenBank/DDBJ whole genome shotgun (WGS) entry which is preliminary data.</text>
</comment>